<dbReference type="InterPro" id="IPR011011">
    <property type="entry name" value="Znf_FYVE_PHD"/>
</dbReference>
<feature type="compositionally biased region" description="Polar residues" evidence="5">
    <location>
        <begin position="267"/>
        <end position="283"/>
    </location>
</feature>
<feature type="region of interest" description="Disordered" evidence="5">
    <location>
        <begin position="651"/>
        <end position="685"/>
    </location>
</feature>
<dbReference type="PANTHER" id="PTHR47181:SF2">
    <property type="entry name" value="BRCA1 C TERMINUS DOMAIN CONTAINING PROTEIN, EXPRESSED"/>
    <property type="match status" value="1"/>
</dbReference>
<feature type="region of interest" description="Disordered" evidence="5">
    <location>
        <begin position="1413"/>
        <end position="1434"/>
    </location>
</feature>
<dbReference type="InterPro" id="IPR036420">
    <property type="entry name" value="BRCT_dom_sf"/>
</dbReference>
<sequence length="1505" mass="166074">MLESDPPSKAFLGVRFCLYGFDPVNEHKVRVKLIDGGGVGVGHYSQNCTHLIVDKIVYDDPACVAARNDGKTIVNGLWVDHSFDIGMPVDATSIMYRPLRDLNGIPGAKSLVVCLTGYQRQDRDDIMTMVSLMGAQFSKPLVASKVTHLICYKFEGEKYELAKKIKKIKLINHRWLEDCLREWEILSEANYSKSGYELEVMEAEAKDSDEEAEETTLKHSEQRILNRSPHNLRAGMLSSRELLSSVEGSTWTMPEHSPNTKEVLATSGKSHPGTSVNNVSSTKVARPGDDSPNFTNMDNYLASTSKIPSLSNQMFSTISNAKKTPMKPSKASTPPNLSREESGNNSGAPQAMKIKDVSDVSSSKLQQPEERTGSCLDRSPWKGSDLCHGKDSAGLLPQKRALEVSGSSSKSQKMSNAKASVKGSALDTHRWEPRSLGDQPQIDDYAVNETGRLNSSCAGNATAKLSTDLFSSKTVTPEDRQNSSDKKSPGMSFSGYRGSTFAGKPDMQNEITYEKSPQMSFNGLRESTPASRSNIGDSSQVEREPGELQNKQQDAEVPSLGDRKLQNKNSHSPSNLDVLEGGNDKLVRKSISKKLAKMTKPVSKPDMQSENAYKEPLQMSFKGLRETTSASRSNIGEYGLERLQVVGEPGELQHKQQAVDVTSHNDREMQNENSLSPSNLDVLEGGNDKSVIKSVSKELVKMTKPVSKLDMQSENACEKSLQKSLQGLRETTSERLQVVGEPGELQNKRQDAEVPSLDEREVGNENSHSPFNVNVLEGGNGKSVTKPVTKKLPKKTLGSRPKLSNIANRKCSIYSSKIAAENHSTISLDGENERATHKCVSEHVPPTINLDAAKDVKVVTKCQNSATSKTQFTDDETQPPDEEDDNDPKKTVENEKPELVELTRKADTFVEVEHVSHDSNVAQHEGPTASENRTSGTDPERAVGSKDSEFGGLKKKANKRKKTGRAMMKADPSNSKNDLVGENGSVQKNVEEKENEEENDPKKTVENEKSELVELTRKAHAFVEVEHVSHDSNVAQHGSPIASENRTSGTDPERAVGSKDSEFGGLKKKANKRKKTGRAMMKADPSNSKNDLVGGNVSVQKNVEEKENVEENFKPRSAAKPKSSTASSKVEVFGGADKSSPVCHEEISGKSVGKPNNKTVKTNEKFHKVDYNRQQPQKVLSRLKNEPLCFILSGHRLQRKEFQQVIRRLKGRFCRDSHQWSYQATHFIAPDPIRRTEKFFAATASGRWILKSDYLSSCNQAGKFLAEEPYEWHENGLSEDGAINLEAPRKWRQLQERTGHGAFYGMRIIVYGECIAPPLDTLKRAVKAGDGDILATSPPYTRFLKSGVDFAVVSPGMPRVDMWVQEFLKHEVPCVVADYLVEYVCKPGYSLERHVLFNTHEWAEKSFSNLTSRAEEIVEGSTPEESPNDTEDNDITCQVCGSGDRGEVMLICGDENGSVGCGVGIHIDCCDPPLEVIPEEDWFCPKCSRSSINNTKSSKKRKKGK</sequence>
<dbReference type="SUPFAM" id="SSF57903">
    <property type="entry name" value="FYVE/PHD zinc finger"/>
    <property type="match status" value="1"/>
</dbReference>
<feature type="compositionally biased region" description="Polar residues" evidence="5">
    <location>
        <begin position="509"/>
        <end position="521"/>
    </location>
</feature>
<name>A0ABR2AU20_9ROSI</name>
<accession>A0ABR2AU20</accession>
<feature type="region of interest" description="Disordered" evidence="5">
    <location>
        <begin position="1027"/>
        <end position="1138"/>
    </location>
</feature>
<evidence type="ECO:0000256" key="4">
    <source>
        <dbReference type="PROSITE-ProRule" id="PRU00146"/>
    </source>
</evidence>
<keyword evidence="9" id="KW-1185">Reference proteome</keyword>
<feature type="compositionally biased region" description="Basic and acidic residues" evidence="5">
    <location>
        <begin position="476"/>
        <end position="488"/>
    </location>
</feature>
<dbReference type="Pfam" id="PF12738">
    <property type="entry name" value="PTCB-BRCT"/>
    <property type="match status" value="1"/>
</dbReference>
<evidence type="ECO:0000313" key="8">
    <source>
        <dbReference type="EMBL" id="KAK8497559.1"/>
    </source>
</evidence>
<feature type="compositionally biased region" description="Basic residues" evidence="5">
    <location>
        <begin position="588"/>
        <end position="597"/>
    </location>
</feature>
<feature type="compositionally biased region" description="Polar residues" evidence="5">
    <location>
        <begin position="528"/>
        <end position="539"/>
    </location>
</feature>
<feature type="compositionally biased region" description="Basic and acidic residues" evidence="5">
    <location>
        <begin position="746"/>
        <end position="763"/>
    </location>
</feature>
<feature type="compositionally biased region" description="Basic and acidic residues" evidence="5">
    <location>
        <begin position="1000"/>
        <end position="1012"/>
    </location>
</feature>
<comment type="caution">
    <text evidence="8">The sequence shown here is derived from an EMBL/GenBank/DDBJ whole genome shotgun (WGS) entry which is preliminary data.</text>
</comment>
<evidence type="ECO:0000256" key="2">
    <source>
        <dbReference type="ARBA" id="ARBA00022771"/>
    </source>
</evidence>
<feature type="domain" description="BRCT" evidence="7">
    <location>
        <begin position="109"/>
        <end position="193"/>
    </location>
</feature>
<dbReference type="Pfam" id="PF00533">
    <property type="entry name" value="BRCT"/>
    <property type="match status" value="1"/>
</dbReference>
<evidence type="ECO:0000313" key="9">
    <source>
        <dbReference type="Proteomes" id="UP001472677"/>
    </source>
</evidence>
<dbReference type="SMART" id="SM00292">
    <property type="entry name" value="BRCT"/>
    <property type="match status" value="4"/>
</dbReference>
<dbReference type="PROSITE" id="PS50172">
    <property type="entry name" value="BRCT"/>
    <property type="match status" value="2"/>
</dbReference>
<dbReference type="Gene3D" id="3.30.40.10">
    <property type="entry name" value="Zinc/RING finger domain, C3HC4 (zinc finger)"/>
    <property type="match status" value="1"/>
</dbReference>
<feature type="region of interest" description="Disordered" evidence="5">
    <location>
        <begin position="402"/>
        <end position="442"/>
    </location>
</feature>
<dbReference type="Gene3D" id="3.40.50.10190">
    <property type="entry name" value="BRCT domain"/>
    <property type="match status" value="4"/>
</dbReference>
<evidence type="ECO:0000256" key="1">
    <source>
        <dbReference type="ARBA" id="ARBA00022723"/>
    </source>
</evidence>
<feature type="compositionally biased region" description="Basic and acidic residues" evidence="5">
    <location>
        <begin position="887"/>
        <end position="917"/>
    </location>
</feature>
<keyword evidence="1" id="KW-0479">Metal-binding</keyword>
<feature type="compositionally biased region" description="Basic and acidic residues" evidence="5">
    <location>
        <begin position="938"/>
        <end position="949"/>
    </location>
</feature>
<organism evidence="8 9">
    <name type="scientific">Hibiscus sabdariffa</name>
    <name type="common">roselle</name>
    <dbReference type="NCBI Taxonomy" id="183260"/>
    <lineage>
        <taxon>Eukaryota</taxon>
        <taxon>Viridiplantae</taxon>
        <taxon>Streptophyta</taxon>
        <taxon>Embryophyta</taxon>
        <taxon>Tracheophyta</taxon>
        <taxon>Spermatophyta</taxon>
        <taxon>Magnoliopsida</taxon>
        <taxon>eudicotyledons</taxon>
        <taxon>Gunneridae</taxon>
        <taxon>Pentapetalae</taxon>
        <taxon>rosids</taxon>
        <taxon>malvids</taxon>
        <taxon>Malvales</taxon>
        <taxon>Malvaceae</taxon>
        <taxon>Malvoideae</taxon>
        <taxon>Hibiscus</taxon>
    </lineage>
</organism>
<protein>
    <recommendedName>
        <fullName evidence="10">BRCT domain-containing protein</fullName>
    </recommendedName>
</protein>
<dbReference type="InterPro" id="IPR013083">
    <property type="entry name" value="Znf_RING/FYVE/PHD"/>
</dbReference>
<evidence type="ECO:0000259" key="7">
    <source>
        <dbReference type="PROSITE" id="PS50172"/>
    </source>
</evidence>
<dbReference type="InterPro" id="IPR001965">
    <property type="entry name" value="Znf_PHD"/>
</dbReference>
<feature type="compositionally biased region" description="Basic and acidic residues" evidence="5">
    <location>
        <begin position="1102"/>
        <end position="1114"/>
    </location>
</feature>
<feature type="compositionally biased region" description="Basic and acidic residues" evidence="5">
    <location>
        <begin position="1051"/>
        <end position="1062"/>
    </location>
</feature>
<dbReference type="SUPFAM" id="SSF52113">
    <property type="entry name" value="BRCT domain"/>
    <property type="match status" value="3"/>
</dbReference>
<dbReference type="PROSITE" id="PS50016">
    <property type="entry name" value="ZF_PHD_2"/>
    <property type="match status" value="1"/>
</dbReference>
<feature type="domain" description="BRCT" evidence="7">
    <location>
        <begin position="1190"/>
        <end position="1272"/>
    </location>
</feature>
<dbReference type="InterPro" id="IPR001357">
    <property type="entry name" value="BRCT_dom"/>
</dbReference>
<feature type="domain" description="PHD-type" evidence="6">
    <location>
        <begin position="1434"/>
        <end position="1490"/>
    </location>
</feature>
<feature type="compositionally biased region" description="Polar residues" evidence="5">
    <location>
        <begin position="1031"/>
        <end position="1050"/>
    </location>
</feature>
<feature type="compositionally biased region" description="Low complexity" evidence="5">
    <location>
        <begin position="405"/>
        <end position="420"/>
    </location>
</feature>
<dbReference type="PANTHER" id="PTHR47181">
    <property type="entry name" value="BRCA1 C TERMINUS DOMAIN CONTAINING PROTEIN, EXPRESSED"/>
    <property type="match status" value="1"/>
</dbReference>
<reference evidence="8 9" key="1">
    <citation type="journal article" date="2024" name="G3 (Bethesda)">
        <title>Genome assembly of Hibiscus sabdariffa L. provides insights into metabolisms of medicinal natural products.</title>
        <authorList>
            <person name="Kim T."/>
        </authorList>
    </citation>
    <scope>NUCLEOTIDE SEQUENCE [LARGE SCALE GENOMIC DNA]</scope>
    <source>
        <strain evidence="8">TK-2024</strain>
        <tissue evidence="8">Old leaves</tissue>
    </source>
</reference>
<feature type="region of interest" description="Disordered" evidence="5">
    <location>
        <begin position="248"/>
        <end position="297"/>
    </location>
</feature>
<feature type="compositionally biased region" description="Basic residues" evidence="5">
    <location>
        <begin position="1066"/>
        <end position="1077"/>
    </location>
</feature>
<feature type="region of interest" description="Disordered" evidence="5">
    <location>
        <begin position="863"/>
        <end position="1012"/>
    </location>
</feature>
<dbReference type="SMART" id="SM00249">
    <property type="entry name" value="PHD"/>
    <property type="match status" value="1"/>
</dbReference>
<feature type="compositionally biased region" description="Acidic residues" evidence="5">
    <location>
        <begin position="873"/>
        <end position="886"/>
    </location>
</feature>
<dbReference type="Pfam" id="PF00628">
    <property type="entry name" value="PHD"/>
    <property type="match status" value="1"/>
</dbReference>
<dbReference type="EMBL" id="JBBPBM010000304">
    <property type="protein sequence ID" value="KAK8497559.1"/>
    <property type="molecule type" value="Genomic_DNA"/>
</dbReference>
<dbReference type="InterPro" id="IPR044254">
    <property type="entry name" value="At4g02110-like"/>
</dbReference>
<feature type="region of interest" description="Disordered" evidence="5">
    <location>
        <begin position="319"/>
        <end position="381"/>
    </location>
</feature>
<evidence type="ECO:0000256" key="5">
    <source>
        <dbReference type="SAM" id="MobiDB-lite"/>
    </source>
</evidence>
<gene>
    <name evidence="8" type="ORF">V6N12_037432</name>
</gene>
<feature type="region of interest" description="Disordered" evidence="5">
    <location>
        <begin position="739"/>
        <end position="787"/>
    </location>
</feature>
<keyword evidence="3" id="KW-0862">Zinc</keyword>
<evidence type="ECO:0000256" key="3">
    <source>
        <dbReference type="ARBA" id="ARBA00022833"/>
    </source>
</evidence>
<feature type="compositionally biased region" description="Low complexity" evidence="5">
    <location>
        <begin position="1118"/>
        <end position="1129"/>
    </location>
</feature>
<keyword evidence="2 4" id="KW-0863">Zinc-finger</keyword>
<dbReference type="CDD" id="cd17738">
    <property type="entry name" value="BRCT_TopBP1_rpt7"/>
    <property type="match status" value="1"/>
</dbReference>
<evidence type="ECO:0008006" key="10">
    <source>
        <dbReference type="Google" id="ProtNLM"/>
    </source>
</evidence>
<feature type="region of interest" description="Disordered" evidence="5">
    <location>
        <begin position="467"/>
        <end position="614"/>
    </location>
</feature>
<evidence type="ECO:0000259" key="6">
    <source>
        <dbReference type="PROSITE" id="PS50016"/>
    </source>
</evidence>
<dbReference type="InterPro" id="IPR019787">
    <property type="entry name" value="Znf_PHD-finger"/>
</dbReference>
<feature type="compositionally biased region" description="Basic residues" evidence="5">
    <location>
        <begin position="953"/>
        <end position="964"/>
    </location>
</feature>
<proteinExistence type="predicted"/>
<dbReference type="Proteomes" id="UP001472677">
    <property type="component" value="Unassembled WGS sequence"/>
</dbReference>